<dbReference type="PANTHER" id="PTHR23517:SF13">
    <property type="entry name" value="MAJOR FACILITATOR SUPERFAMILY MFS_1"/>
    <property type="match status" value="1"/>
</dbReference>
<name>A0ABU2JFV4_9ACTN</name>
<keyword evidence="6 7" id="KW-0472">Membrane</keyword>
<accession>A0ABU2JFV4</accession>
<feature type="transmembrane region" description="Helical" evidence="7">
    <location>
        <begin position="286"/>
        <end position="306"/>
    </location>
</feature>
<feature type="transmembrane region" description="Helical" evidence="7">
    <location>
        <begin position="87"/>
        <end position="105"/>
    </location>
</feature>
<evidence type="ECO:0000256" key="3">
    <source>
        <dbReference type="ARBA" id="ARBA00022475"/>
    </source>
</evidence>
<comment type="caution">
    <text evidence="9">The sequence shown here is derived from an EMBL/GenBank/DDBJ whole genome shotgun (WGS) entry which is preliminary data.</text>
</comment>
<dbReference type="Pfam" id="PF07690">
    <property type="entry name" value="MFS_1"/>
    <property type="match status" value="1"/>
</dbReference>
<dbReference type="PANTHER" id="PTHR23517">
    <property type="entry name" value="RESISTANCE PROTEIN MDTM, PUTATIVE-RELATED-RELATED"/>
    <property type="match status" value="1"/>
</dbReference>
<keyword evidence="2" id="KW-0813">Transport</keyword>
<evidence type="ECO:0000256" key="4">
    <source>
        <dbReference type="ARBA" id="ARBA00022692"/>
    </source>
</evidence>
<feature type="transmembrane region" description="Helical" evidence="7">
    <location>
        <begin position="349"/>
        <end position="376"/>
    </location>
</feature>
<evidence type="ECO:0000256" key="1">
    <source>
        <dbReference type="ARBA" id="ARBA00004651"/>
    </source>
</evidence>
<feature type="transmembrane region" description="Helical" evidence="7">
    <location>
        <begin position="146"/>
        <end position="171"/>
    </location>
</feature>
<evidence type="ECO:0000313" key="9">
    <source>
        <dbReference type="EMBL" id="MDT0263868.1"/>
    </source>
</evidence>
<feature type="domain" description="Major facilitator superfamily (MFS) profile" evidence="8">
    <location>
        <begin position="20"/>
        <end position="411"/>
    </location>
</feature>
<keyword evidence="3" id="KW-1003">Cell membrane</keyword>
<feature type="transmembrane region" description="Helical" evidence="7">
    <location>
        <begin position="223"/>
        <end position="244"/>
    </location>
</feature>
<dbReference type="RefSeq" id="WP_311425010.1">
    <property type="nucleotide sequence ID" value="NZ_JAVREH010000056.1"/>
</dbReference>
<dbReference type="InterPro" id="IPR020846">
    <property type="entry name" value="MFS_dom"/>
</dbReference>
<dbReference type="EMBL" id="JAVREH010000056">
    <property type="protein sequence ID" value="MDT0263868.1"/>
    <property type="molecule type" value="Genomic_DNA"/>
</dbReference>
<evidence type="ECO:0000313" key="10">
    <source>
        <dbReference type="Proteomes" id="UP001183176"/>
    </source>
</evidence>
<dbReference type="SUPFAM" id="SSF103473">
    <property type="entry name" value="MFS general substrate transporter"/>
    <property type="match status" value="1"/>
</dbReference>
<feature type="transmembrane region" description="Helical" evidence="7">
    <location>
        <begin position="382"/>
        <end position="400"/>
    </location>
</feature>
<protein>
    <submittedName>
        <fullName evidence="9">MFS transporter</fullName>
    </submittedName>
</protein>
<dbReference type="InterPro" id="IPR036259">
    <property type="entry name" value="MFS_trans_sf"/>
</dbReference>
<dbReference type="InterPro" id="IPR050171">
    <property type="entry name" value="MFS_Transporters"/>
</dbReference>
<organism evidence="9 10">
    <name type="scientific">Jatrophihabitans lederbergiae</name>
    <dbReference type="NCBI Taxonomy" id="3075547"/>
    <lineage>
        <taxon>Bacteria</taxon>
        <taxon>Bacillati</taxon>
        <taxon>Actinomycetota</taxon>
        <taxon>Actinomycetes</taxon>
        <taxon>Jatrophihabitantales</taxon>
        <taxon>Jatrophihabitantaceae</taxon>
        <taxon>Jatrophihabitans</taxon>
    </lineage>
</organism>
<feature type="transmembrane region" description="Helical" evidence="7">
    <location>
        <begin position="256"/>
        <end position="279"/>
    </location>
</feature>
<proteinExistence type="predicted"/>
<keyword evidence="5 7" id="KW-1133">Transmembrane helix</keyword>
<comment type="subcellular location">
    <subcellularLocation>
        <location evidence="1">Cell membrane</location>
        <topology evidence="1">Multi-pass membrane protein</topology>
    </subcellularLocation>
</comment>
<evidence type="ECO:0000256" key="7">
    <source>
        <dbReference type="SAM" id="Phobius"/>
    </source>
</evidence>
<feature type="transmembrane region" description="Helical" evidence="7">
    <location>
        <begin position="177"/>
        <end position="194"/>
    </location>
</feature>
<keyword evidence="4 7" id="KW-0812">Transmembrane</keyword>
<keyword evidence="10" id="KW-1185">Reference proteome</keyword>
<dbReference type="Gene3D" id="1.20.1250.20">
    <property type="entry name" value="MFS general substrate transporter like domains"/>
    <property type="match status" value="1"/>
</dbReference>
<evidence type="ECO:0000259" key="8">
    <source>
        <dbReference type="PROSITE" id="PS50850"/>
    </source>
</evidence>
<evidence type="ECO:0000256" key="2">
    <source>
        <dbReference type="ARBA" id="ARBA00022448"/>
    </source>
</evidence>
<feature type="transmembrane region" description="Helical" evidence="7">
    <location>
        <begin position="111"/>
        <end position="134"/>
    </location>
</feature>
<dbReference type="InterPro" id="IPR011701">
    <property type="entry name" value="MFS"/>
</dbReference>
<gene>
    <name evidence="9" type="ORF">RM423_21055</name>
</gene>
<sequence>MATTSALPGRSTGARLSRRAAFMLQSAILITFMAASSAPTPLYGVYQARWDFSPITLTVVFGSYAVALLAALLTVGSLSDHIGRRPVLLGALLLEAAAMLSFGLADDVEALLVARILQGVATGAAMGVLGAGLLDLEHPGFPGRGTLVNSVTPMIGLALGALGSSVLVEWLPAPTEAVYVVLMVALLVQALGVVHSHETAQPLGGALASLRPRLALPRTARKAVLICAPSAVASWALGGLYLSLGPTVARTVLGSTSHLLGGFVVLSLTGSGAVAVLAARTATARTAMSVGTLALLCGVGVTLFGIQDGSAWAFFAGTMVAGVGFGAGFAGALRTVLPLAAPQERAGLLATFYVISYLAFSVPAVVAGVFVVHVGLLATARGYAIVVMALAATALVGLWVQRPSRSAPSSA</sequence>
<feature type="transmembrane region" description="Helical" evidence="7">
    <location>
        <begin position="55"/>
        <end position="75"/>
    </location>
</feature>
<dbReference type="Proteomes" id="UP001183176">
    <property type="component" value="Unassembled WGS sequence"/>
</dbReference>
<feature type="transmembrane region" description="Helical" evidence="7">
    <location>
        <begin position="312"/>
        <end position="337"/>
    </location>
</feature>
<dbReference type="PROSITE" id="PS50850">
    <property type="entry name" value="MFS"/>
    <property type="match status" value="1"/>
</dbReference>
<feature type="transmembrane region" description="Helical" evidence="7">
    <location>
        <begin position="21"/>
        <end position="43"/>
    </location>
</feature>
<evidence type="ECO:0000256" key="5">
    <source>
        <dbReference type="ARBA" id="ARBA00022989"/>
    </source>
</evidence>
<reference evidence="10" key="1">
    <citation type="submission" date="2023-07" db="EMBL/GenBank/DDBJ databases">
        <title>30 novel species of actinomycetes from the DSMZ collection.</title>
        <authorList>
            <person name="Nouioui I."/>
        </authorList>
    </citation>
    <scope>NUCLEOTIDE SEQUENCE [LARGE SCALE GENOMIC DNA]</scope>
    <source>
        <strain evidence="10">DSM 44399</strain>
    </source>
</reference>
<evidence type="ECO:0000256" key="6">
    <source>
        <dbReference type="ARBA" id="ARBA00023136"/>
    </source>
</evidence>